<organism evidence="2 3">
    <name type="scientific">Marasmius crinis-equi</name>
    <dbReference type="NCBI Taxonomy" id="585013"/>
    <lineage>
        <taxon>Eukaryota</taxon>
        <taxon>Fungi</taxon>
        <taxon>Dikarya</taxon>
        <taxon>Basidiomycota</taxon>
        <taxon>Agaricomycotina</taxon>
        <taxon>Agaricomycetes</taxon>
        <taxon>Agaricomycetidae</taxon>
        <taxon>Agaricales</taxon>
        <taxon>Marasmiineae</taxon>
        <taxon>Marasmiaceae</taxon>
        <taxon>Marasmius</taxon>
    </lineage>
</organism>
<dbReference type="InterPro" id="IPR000719">
    <property type="entry name" value="Prot_kinase_dom"/>
</dbReference>
<dbReference type="PROSITE" id="PS50011">
    <property type="entry name" value="PROTEIN_KINASE_DOM"/>
    <property type="match status" value="1"/>
</dbReference>
<dbReference type="PANTHER" id="PTHR44329:SF261">
    <property type="entry name" value="ZINC FINGER CONTAINING PROTEIN KINASE-RELATED"/>
    <property type="match status" value="1"/>
</dbReference>
<dbReference type="Pfam" id="PF07714">
    <property type="entry name" value="PK_Tyr_Ser-Thr"/>
    <property type="match status" value="1"/>
</dbReference>
<dbReference type="EMBL" id="JBAHYK010000592">
    <property type="protein sequence ID" value="KAL0572720.1"/>
    <property type="molecule type" value="Genomic_DNA"/>
</dbReference>
<dbReference type="InterPro" id="IPR011009">
    <property type="entry name" value="Kinase-like_dom_sf"/>
</dbReference>
<dbReference type="InterPro" id="IPR008266">
    <property type="entry name" value="Tyr_kinase_AS"/>
</dbReference>
<dbReference type="SUPFAM" id="SSF56112">
    <property type="entry name" value="Protein kinase-like (PK-like)"/>
    <property type="match status" value="1"/>
</dbReference>
<evidence type="ECO:0000313" key="3">
    <source>
        <dbReference type="Proteomes" id="UP001465976"/>
    </source>
</evidence>
<comment type="caution">
    <text evidence="2">The sequence shown here is derived from an EMBL/GenBank/DDBJ whole genome shotgun (WGS) entry which is preliminary data.</text>
</comment>
<evidence type="ECO:0000313" key="2">
    <source>
        <dbReference type="EMBL" id="KAL0572720.1"/>
    </source>
</evidence>
<dbReference type="CDD" id="cd21037">
    <property type="entry name" value="MLKL_NTD"/>
    <property type="match status" value="1"/>
</dbReference>
<dbReference type="Gene3D" id="1.10.510.10">
    <property type="entry name" value="Transferase(Phosphotransferase) domain 1"/>
    <property type="match status" value="1"/>
</dbReference>
<evidence type="ECO:0000259" key="1">
    <source>
        <dbReference type="PROSITE" id="PS50011"/>
    </source>
</evidence>
<dbReference type="InterPro" id="IPR059179">
    <property type="entry name" value="MLKL-like_MCAfunc"/>
</dbReference>
<dbReference type="PANTHER" id="PTHR44329">
    <property type="entry name" value="SERINE/THREONINE-PROTEIN KINASE TNNI3K-RELATED"/>
    <property type="match status" value="1"/>
</dbReference>
<name>A0ABR3FCA0_9AGAR</name>
<dbReference type="InterPro" id="IPR051681">
    <property type="entry name" value="Ser/Thr_Kinases-Pseudokinases"/>
</dbReference>
<feature type="domain" description="Protein kinase" evidence="1">
    <location>
        <begin position="211"/>
        <end position="478"/>
    </location>
</feature>
<keyword evidence="3" id="KW-1185">Reference proteome</keyword>
<reference evidence="2 3" key="1">
    <citation type="submission" date="2024-02" db="EMBL/GenBank/DDBJ databases">
        <title>A draft genome for the cacao thread blight pathogen Marasmius crinis-equi.</title>
        <authorList>
            <person name="Cohen S.P."/>
            <person name="Baruah I.K."/>
            <person name="Amoako-Attah I."/>
            <person name="Bukari Y."/>
            <person name="Meinhardt L.W."/>
            <person name="Bailey B.A."/>
        </authorList>
    </citation>
    <scope>NUCLEOTIDE SEQUENCE [LARGE SCALE GENOMIC DNA]</scope>
    <source>
        <strain evidence="2 3">GH-76</strain>
    </source>
</reference>
<sequence length="478" mass="53934">MASGPGGKDPWFAFAKSVVLLTGNVTSIRVLQPATQGLVALVTLCEQVIVYRNETRQLCIRCGHLLEAVLQYQPSPSDTLEAAYDDVGSCITNVWQRIQEDIEHSKVAIQDCFNRFHLATAANHNQWQSEFADATRRDHKEEIMYLSDIRHGQKIANEMMEVYEEQLLDKLNDEPEQKQHIGLSKNLFEIQSAAKVLLPNLHLVSGEITDIDERAIVGTSAMDILRGRYLHSQVVAIKVVRAVEGDERTRRRFDREVGIWQKIHDLDKGKYILPFYGWSLAEDKRPYMVSPWQENGTALAYVKNNDAQVDYREMILNITRGIHVLHCLMDPPVLHGDIRAANILIDTEGNPLIADFGLSKLVEDVTNTPFTESTGVGNIYRWLAPEVYSGNVLLSSDVYSFAMTILELLTHSAPFVEIKHSPEVVVAVANGRNPKRPTDARVVERGLDDGLWSLMMECWNRLPDARPEIVEVLERLGG</sequence>
<protein>
    <recommendedName>
        <fullName evidence="1">Protein kinase domain-containing protein</fullName>
    </recommendedName>
</protein>
<accession>A0ABR3FCA0</accession>
<dbReference type="Proteomes" id="UP001465976">
    <property type="component" value="Unassembled WGS sequence"/>
</dbReference>
<dbReference type="PROSITE" id="PS00109">
    <property type="entry name" value="PROTEIN_KINASE_TYR"/>
    <property type="match status" value="1"/>
</dbReference>
<gene>
    <name evidence="2" type="ORF">V5O48_009245</name>
</gene>
<dbReference type="InterPro" id="IPR001245">
    <property type="entry name" value="Ser-Thr/Tyr_kinase_cat_dom"/>
</dbReference>
<proteinExistence type="predicted"/>